<dbReference type="RefSeq" id="XP_009167209.1">
    <property type="nucleotide sequence ID" value="XM_009168945.1"/>
</dbReference>
<keyword evidence="3" id="KW-1185">Reference proteome</keyword>
<evidence type="ECO:0000313" key="3">
    <source>
        <dbReference type="Proteomes" id="UP000054324"/>
    </source>
</evidence>
<dbReference type="GeneID" id="20318438"/>
<accession>A0A075A0J6</accession>
<dbReference type="AlphaFoldDB" id="A0A075A0J6"/>
<organism evidence="2 3">
    <name type="scientific">Opisthorchis viverrini</name>
    <name type="common">Southeast Asian liver fluke</name>
    <dbReference type="NCBI Taxonomy" id="6198"/>
    <lineage>
        <taxon>Eukaryota</taxon>
        <taxon>Metazoa</taxon>
        <taxon>Spiralia</taxon>
        <taxon>Lophotrochozoa</taxon>
        <taxon>Platyhelminthes</taxon>
        <taxon>Trematoda</taxon>
        <taxon>Digenea</taxon>
        <taxon>Opisthorchiida</taxon>
        <taxon>Opisthorchiata</taxon>
        <taxon>Opisthorchiidae</taxon>
        <taxon>Opisthorchis</taxon>
    </lineage>
</organism>
<dbReference type="EMBL" id="KL596686">
    <property type="protein sequence ID" value="KER29070.1"/>
    <property type="molecule type" value="Genomic_DNA"/>
</dbReference>
<dbReference type="CTD" id="20318438"/>
<sequence length="113" mass="13063">MFRVLACAGITRTGQQLVVNNQRQLYVVGHDSKLKGMCSKWRLGGGRAAAIGRAHRIRRPVKVDRQTDMWIANKWPRQLDEENETKSMITQRSERSVGCEQEHKNNKKFREKG</sequence>
<evidence type="ECO:0000256" key="1">
    <source>
        <dbReference type="SAM" id="MobiDB-lite"/>
    </source>
</evidence>
<proteinExistence type="predicted"/>
<protein>
    <submittedName>
        <fullName evidence="2">Uncharacterized protein</fullName>
    </submittedName>
</protein>
<dbReference type="Proteomes" id="UP000054324">
    <property type="component" value="Unassembled WGS sequence"/>
</dbReference>
<evidence type="ECO:0000313" key="2">
    <source>
        <dbReference type="EMBL" id="KER29070.1"/>
    </source>
</evidence>
<gene>
    <name evidence="2" type="ORF">T265_04256</name>
</gene>
<reference evidence="2 3" key="1">
    <citation type="submission" date="2013-11" db="EMBL/GenBank/DDBJ databases">
        <title>Opisthorchis viverrini - life in the bile duct.</title>
        <authorList>
            <person name="Young N.D."/>
            <person name="Nagarajan N."/>
            <person name="Lin S.J."/>
            <person name="Korhonen P.K."/>
            <person name="Jex A.R."/>
            <person name="Hall R.S."/>
            <person name="Safavi-Hemami H."/>
            <person name="Kaewkong W."/>
            <person name="Bertrand D."/>
            <person name="Gao S."/>
            <person name="Seet Q."/>
            <person name="Wongkham S."/>
            <person name="Teh B.T."/>
            <person name="Wongkham C."/>
            <person name="Intapan P.M."/>
            <person name="Maleewong W."/>
            <person name="Yang X."/>
            <person name="Hu M."/>
            <person name="Wang Z."/>
            <person name="Hofmann A."/>
            <person name="Sternberg P.W."/>
            <person name="Tan P."/>
            <person name="Wang J."/>
            <person name="Gasser R.B."/>
        </authorList>
    </citation>
    <scope>NUCLEOTIDE SEQUENCE [LARGE SCALE GENOMIC DNA]</scope>
</reference>
<feature type="region of interest" description="Disordered" evidence="1">
    <location>
        <begin position="81"/>
        <end position="113"/>
    </location>
</feature>
<feature type="compositionally biased region" description="Basic and acidic residues" evidence="1">
    <location>
        <begin position="92"/>
        <end position="104"/>
    </location>
</feature>
<name>A0A075A0J6_OPIVI</name>
<dbReference type="KEGG" id="ovi:T265_04256"/>